<dbReference type="Proteomes" id="UP000712281">
    <property type="component" value="Unassembled WGS sequence"/>
</dbReference>
<organism evidence="1 2">
    <name type="scientific">Brassica cretica</name>
    <name type="common">Mustard</name>
    <dbReference type="NCBI Taxonomy" id="69181"/>
    <lineage>
        <taxon>Eukaryota</taxon>
        <taxon>Viridiplantae</taxon>
        <taxon>Streptophyta</taxon>
        <taxon>Embryophyta</taxon>
        <taxon>Tracheophyta</taxon>
        <taxon>Spermatophyta</taxon>
        <taxon>Magnoliopsida</taxon>
        <taxon>eudicotyledons</taxon>
        <taxon>Gunneridae</taxon>
        <taxon>Pentapetalae</taxon>
        <taxon>rosids</taxon>
        <taxon>malvids</taxon>
        <taxon>Brassicales</taxon>
        <taxon>Brassicaceae</taxon>
        <taxon>Brassiceae</taxon>
        <taxon>Brassica</taxon>
    </lineage>
</organism>
<reference evidence="1" key="1">
    <citation type="submission" date="2019-12" db="EMBL/GenBank/DDBJ databases">
        <title>Genome sequencing and annotation of Brassica cretica.</title>
        <authorList>
            <person name="Studholme D.J."/>
            <person name="Sarris P.F."/>
        </authorList>
    </citation>
    <scope>NUCLEOTIDE SEQUENCE</scope>
    <source>
        <strain evidence="1">PFS-001/15</strain>
        <tissue evidence="1">Leaf</tissue>
    </source>
</reference>
<protein>
    <submittedName>
        <fullName evidence="1">Uncharacterized protein</fullName>
    </submittedName>
</protein>
<evidence type="ECO:0000313" key="1">
    <source>
        <dbReference type="EMBL" id="KAF2606322.1"/>
    </source>
</evidence>
<proteinExistence type="predicted"/>
<dbReference type="AlphaFoldDB" id="A0A8S9LIN7"/>
<comment type="caution">
    <text evidence="1">The sequence shown here is derived from an EMBL/GenBank/DDBJ whole genome shotgun (WGS) entry which is preliminary data.</text>
</comment>
<evidence type="ECO:0000313" key="2">
    <source>
        <dbReference type="Proteomes" id="UP000712281"/>
    </source>
</evidence>
<sequence length="54" mass="5942">MTAKAMKAERSPWEGYLALEVCEAVLVSGAAPVNFRRNSWDGEGERGDTVILRC</sequence>
<gene>
    <name evidence="1" type="ORF">F2Q68_00045054</name>
</gene>
<accession>A0A8S9LIN7</accession>
<dbReference type="EMBL" id="QGKW02000276">
    <property type="protein sequence ID" value="KAF2606322.1"/>
    <property type="molecule type" value="Genomic_DNA"/>
</dbReference>
<name>A0A8S9LIN7_BRACR</name>